<protein>
    <submittedName>
        <fullName evidence="2">Uncharacterized protein</fullName>
    </submittedName>
</protein>
<dbReference type="AlphaFoldDB" id="A0A3M0ISD9"/>
<feature type="compositionally biased region" description="Basic and acidic residues" evidence="1">
    <location>
        <begin position="1"/>
        <end position="14"/>
    </location>
</feature>
<dbReference type="EMBL" id="QRBI01000237">
    <property type="protein sequence ID" value="RMB91442.1"/>
    <property type="molecule type" value="Genomic_DNA"/>
</dbReference>
<keyword evidence="3" id="KW-1185">Reference proteome</keyword>
<name>A0A3M0ISD9_HIRRU</name>
<feature type="compositionally biased region" description="Acidic residues" evidence="1">
    <location>
        <begin position="15"/>
        <end position="37"/>
    </location>
</feature>
<feature type="region of interest" description="Disordered" evidence="1">
    <location>
        <begin position="1"/>
        <end position="74"/>
    </location>
</feature>
<reference evidence="2 3" key="1">
    <citation type="submission" date="2018-07" db="EMBL/GenBank/DDBJ databases">
        <title>A high quality draft genome assembly of the barn swallow (H. rustica rustica).</title>
        <authorList>
            <person name="Formenti G."/>
            <person name="Chiara M."/>
            <person name="Poveda L."/>
            <person name="Francoijs K.-J."/>
            <person name="Bonisoli-Alquati A."/>
            <person name="Canova L."/>
            <person name="Gianfranceschi L."/>
            <person name="Horner D.S."/>
            <person name="Saino N."/>
        </authorList>
    </citation>
    <scope>NUCLEOTIDE SEQUENCE [LARGE SCALE GENOMIC DNA]</scope>
    <source>
        <strain evidence="2">Chelidonia</strain>
        <tissue evidence="2">Blood</tissue>
    </source>
</reference>
<evidence type="ECO:0000313" key="2">
    <source>
        <dbReference type="EMBL" id="RMB91442.1"/>
    </source>
</evidence>
<accession>A0A3M0ISD9</accession>
<evidence type="ECO:0000313" key="3">
    <source>
        <dbReference type="Proteomes" id="UP000269221"/>
    </source>
</evidence>
<dbReference type="Proteomes" id="UP000269221">
    <property type="component" value="Unassembled WGS sequence"/>
</dbReference>
<sequence length="74" mass="8205">MANEGWRARAVGDEKEAEVEEEEEEDEDEDEDEDEEKDGIPMWRTRGLKPGASQPGSVPSTAAMGLDRLILEAT</sequence>
<gene>
    <name evidence="2" type="ORF">DUI87_32234</name>
</gene>
<comment type="caution">
    <text evidence="2">The sequence shown here is derived from an EMBL/GenBank/DDBJ whole genome shotgun (WGS) entry which is preliminary data.</text>
</comment>
<organism evidence="2 3">
    <name type="scientific">Hirundo rustica rustica</name>
    <dbReference type="NCBI Taxonomy" id="333673"/>
    <lineage>
        <taxon>Eukaryota</taxon>
        <taxon>Metazoa</taxon>
        <taxon>Chordata</taxon>
        <taxon>Craniata</taxon>
        <taxon>Vertebrata</taxon>
        <taxon>Euteleostomi</taxon>
        <taxon>Archelosauria</taxon>
        <taxon>Archosauria</taxon>
        <taxon>Dinosauria</taxon>
        <taxon>Saurischia</taxon>
        <taxon>Theropoda</taxon>
        <taxon>Coelurosauria</taxon>
        <taxon>Aves</taxon>
        <taxon>Neognathae</taxon>
        <taxon>Neoaves</taxon>
        <taxon>Telluraves</taxon>
        <taxon>Australaves</taxon>
        <taxon>Passeriformes</taxon>
        <taxon>Sylvioidea</taxon>
        <taxon>Hirundinidae</taxon>
        <taxon>Hirundo</taxon>
    </lineage>
</organism>
<proteinExistence type="predicted"/>
<evidence type="ECO:0000256" key="1">
    <source>
        <dbReference type="SAM" id="MobiDB-lite"/>
    </source>
</evidence>